<dbReference type="Gene3D" id="3.30.70.330">
    <property type="match status" value="1"/>
</dbReference>
<organism evidence="9 10">
    <name type="scientific">Pseudopithomyces chartarum</name>
    <dbReference type="NCBI Taxonomy" id="1892770"/>
    <lineage>
        <taxon>Eukaryota</taxon>
        <taxon>Fungi</taxon>
        <taxon>Dikarya</taxon>
        <taxon>Ascomycota</taxon>
        <taxon>Pezizomycotina</taxon>
        <taxon>Dothideomycetes</taxon>
        <taxon>Pleosporomycetidae</taxon>
        <taxon>Pleosporales</taxon>
        <taxon>Massarineae</taxon>
        <taxon>Didymosphaeriaceae</taxon>
        <taxon>Pseudopithomyces</taxon>
    </lineage>
</organism>
<evidence type="ECO:0000256" key="4">
    <source>
        <dbReference type="ARBA" id="ARBA00022884"/>
    </source>
</evidence>
<dbReference type="GO" id="GO:0005634">
    <property type="term" value="C:nucleus"/>
    <property type="evidence" value="ECO:0007669"/>
    <property type="project" value="UniProtKB-SubCell"/>
</dbReference>
<dbReference type="GO" id="GO:0003729">
    <property type="term" value="F:mRNA binding"/>
    <property type="evidence" value="ECO:0007669"/>
    <property type="project" value="TreeGrafter"/>
</dbReference>
<feature type="region of interest" description="Disordered" evidence="7">
    <location>
        <begin position="1"/>
        <end position="55"/>
    </location>
</feature>
<keyword evidence="5" id="KW-0539">Nucleus</keyword>
<keyword evidence="4 6" id="KW-0694">RNA-binding</keyword>
<evidence type="ECO:0000313" key="10">
    <source>
        <dbReference type="Proteomes" id="UP001280581"/>
    </source>
</evidence>
<dbReference type="PANTHER" id="PTHR23003">
    <property type="entry name" value="RNA RECOGNITION MOTIF RRM DOMAIN CONTAINING PROTEIN"/>
    <property type="match status" value="1"/>
</dbReference>
<accession>A0AAN6RBS2</accession>
<dbReference type="SMART" id="SM00360">
    <property type="entry name" value="RRM"/>
    <property type="match status" value="1"/>
</dbReference>
<feature type="compositionally biased region" description="Basic and acidic residues" evidence="7">
    <location>
        <begin position="1"/>
        <end position="16"/>
    </location>
</feature>
<dbReference type="InterPro" id="IPR000504">
    <property type="entry name" value="RRM_dom"/>
</dbReference>
<evidence type="ECO:0000256" key="7">
    <source>
        <dbReference type="SAM" id="MobiDB-lite"/>
    </source>
</evidence>
<dbReference type="SUPFAM" id="SSF54928">
    <property type="entry name" value="RNA-binding domain, RBD"/>
    <property type="match status" value="1"/>
</dbReference>
<dbReference type="InterPro" id="IPR012677">
    <property type="entry name" value="Nucleotide-bd_a/b_plait_sf"/>
</dbReference>
<dbReference type="GO" id="GO:0006397">
    <property type="term" value="P:mRNA processing"/>
    <property type="evidence" value="ECO:0007669"/>
    <property type="project" value="UniProtKB-KW"/>
</dbReference>
<evidence type="ECO:0000256" key="5">
    <source>
        <dbReference type="ARBA" id="ARBA00023242"/>
    </source>
</evidence>
<evidence type="ECO:0000313" key="9">
    <source>
        <dbReference type="EMBL" id="KAK3197669.1"/>
    </source>
</evidence>
<feature type="domain" description="RRM" evidence="8">
    <location>
        <begin position="59"/>
        <end position="138"/>
    </location>
</feature>
<keyword evidence="10" id="KW-1185">Reference proteome</keyword>
<dbReference type="PANTHER" id="PTHR23003:SF62">
    <property type="entry name" value="SERINE_ARGININE (SR)-TYPE SHUTTLING MRNA BINDING PROTEIN NPL3"/>
    <property type="match status" value="1"/>
</dbReference>
<keyword evidence="3" id="KW-0677">Repeat</keyword>
<dbReference type="Pfam" id="PF00076">
    <property type="entry name" value="RRM_1"/>
    <property type="match status" value="1"/>
</dbReference>
<gene>
    <name evidence="9" type="ORF">GRF29_216g881938</name>
</gene>
<name>A0AAN6RBS2_9PLEO</name>
<dbReference type="GO" id="GO:0005737">
    <property type="term" value="C:cytoplasm"/>
    <property type="evidence" value="ECO:0007669"/>
    <property type="project" value="TreeGrafter"/>
</dbReference>
<evidence type="ECO:0000256" key="6">
    <source>
        <dbReference type="PROSITE-ProRule" id="PRU00176"/>
    </source>
</evidence>
<reference evidence="9 10" key="1">
    <citation type="submission" date="2021-02" db="EMBL/GenBank/DDBJ databases">
        <title>Genome assembly of Pseudopithomyces chartarum.</title>
        <authorList>
            <person name="Jauregui R."/>
            <person name="Singh J."/>
            <person name="Voisey C."/>
        </authorList>
    </citation>
    <scope>NUCLEOTIDE SEQUENCE [LARGE SCALE GENOMIC DNA]</scope>
    <source>
        <strain evidence="9 10">AGR01</strain>
    </source>
</reference>
<sequence length="189" mass="21619">MDRATRSMNWRTDRIHASKASSDQHTPRQENRYREKLRRQQSQNHRRDQLSIREPANSSRVYVGNLSYIAQKKDIENLVADAGLNITNIDISIDRFTNRNPSYCFVDLATPEAATDALHKLPGIMLLGRPVKAKPCVQKHGESKDVTQLQATRWSFTNGPKDNPRGNDLLLPIRERRRVIVSGLPKPID</sequence>
<keyword evidence="2" id="KW-0507">mRNA processing</keyword>
<dbReference type="AlphaFoldDB" id="A0AAN6RBS2"/>
<evidence type="ECO:0000259" key="8">
    <source>
        <dbReference type="PROSITE" id="PS50102"/>
    </source>
</evidence>
<dbReference type="PROSITE" id="PS50102">
    <property type="entry name" value="RRM"/>
    <property type="match status" value="1"/>
</dbReference>
<comment type="caution">
    <text evidence="9">The sequence shown here is derived from an EMBL/GenBank/DDBJ whole genome shotgun (WGS) entry which is preliminary data.</text>
</comment>
<dbReference type="InterPro" id="IPR050374">
    <property type="entry name" value="RRT5_SRSF_SR"/>
</dbReference>
<evidence type="ECO:0000256" key="1">
    <source>
        <dbReference type="ARBA" id="ARBA00004123"/>
    </source>
</evidence>
<dbReference type="InterPro" id="IPR035979">
    <property type="entry name" value="RBD_domain_sf"/>
</dbReference>
<evidence type="ECO:0000256" key="2">
    <source>
        <dbReference type="ARBA" id="ARBA00022664"/>
    </source>
</evidence>
<evidence type="ECO:0000256" key="3">
    <source>
        <dbReference type="ARBA" id="ARBA00022737"/>
    </source>
</evidence>
<dbReference type="Proteomes" id="UP001280581">
    <property type="component" value="Unassembled WGS sequence"/>
</dbReference>
<dbReference type="EMBL" id="WVTA01000018">
    <property type="protein sequence ID" value="KAK3197669.1"/>
    <property type="molecule type" value="Genomic_DNA"/>
</dbReference>
<dbReference type="CDD" id="cd00590">
    <property type="entry name" value="RRM_SF"/>
    <property type="match status" value="1"/>
</dbReference>
<protein>
    <recommendedName>
        <fullName evidence="8">RRM domain-containing protein</fullName>
    </recommendedName>
</protein>
<comment type="subcellular location">
    <subcellularLocation>
        <location evidence="1">Nucleus</location>
    </subcellularLocation>
</comment>
<proteinExistence type="predicted"/>
<feature type="compositionally biased region" description="Basic and acidic residues" evidence="7">
    <location>
        <begin position="25"/>
        <end position="34"/>
    </location>
</feature>